<protein>
    <submittedName>
        <fullName evidence="1">Acyltransferase</fullName>
    </submittedName>
</protein>
<proteinExistence type="predicted"/>
<dbReference type="SUPFAM" id="SSF52777">
    <property type="entry name" value="CoA-dependent acyltransferases"/>
    <property type="match status" value="2"/>
</dbReference>
<reference evidence="1 2" key="1">
    <citation type="submission" date="2016-12" db="EMBL/GenBank/DDBJ databases">
        <title>The new phylogeny of genus Mycobacterium.</title>
        <authorList>
            <person name="Tortoli E."/>
            <person name="Trovato A."/>
            <person name="Cirillo D.M."/>
        </authorList>
    </citation>
    <scope>NUCLEOTIDE SEQUENCE [LARGE SCALE GENOMIC DNA]</scope>
    <source>
        <strain evidence="1 2">DSM 45130</strain>
    </source>
</reference>
<dbReference type="Gene3D" id="3.30.559.30">
    <property type="entry name" value="Nonribosomal peptide synthetase, condensation domain"/>
    <property type="match status" value="1"/>
</dbReference>
<keyword evidence="1" id="KW-0012">Acyltransferase</keyword>
<dbReference type="Gene3D" id="3.30.559.10">
    <property type="entry name" value="Chloramphenicol acetyltransferase-like domain"/>
    <property type="match status" value="1"/>
</dbReference>
<keyword evidence="1" id="KW-0808">Transferase</keyword>
<evidence type="ECO:0000313" key="2">
    <source>
        <dbReference type="Proteomes" id="UP000192801"/>
    </source>
</evidence>
<dbReference type="AlphaFoldDB" id="A0A1X0DF80"/>
<comment type="caution">
    <text evidence="1">The sequence shown here is derived from an EMBL/GenBank/DDBJ whole genome shotgun (WGS) entry which is preliminary data.</text>
</comment>
<name>A0A1X0DF80_9MYCO</name>
<dbReference type="EMBL" id="MVHS01000016">
    <property type="protein sequence ID" value="ORA71035.1"/>
    <property type="molecule type" value="Genomic_DNA"/>
</dbReference>
<gene>
    <name evidence="1" type="ORF">BST26_09140</name>
</gene>
<dbReference type="STRING" id="444597.BST26_09140"/>
<dbReference type="Proteomes" id="UP000192801">
    <property type="component" value="Unassembled WGS sequence"/>
</dbReference>
<dbReference type="OrthoDB" id="9123229at2"/>
<dbReference type="GO" id="GO:0008610">
    <property type="term" value="P:lipid biosynthetic process"/>
    <property type="evidence" value="ECO:0007669"/>
    <property type="project" value="UniProtKB-ARBA"/>
</dbReference>
<organism evidence="1 2">
    <name type="scientific">Mycolicibacterium insubricum</name>
    <dbReference type="NCBI Taxonomy" id="444597"/>
    <lineage>
        <taxon>Bacteria</taxon>
        <taxon>Bacillati</taxon>
        <taxon>Actinomycetota</taxon>
        <taxon>Actinomycetes</taxon>
        <taxon>Mycobacteriales</taxon>
        <taxon>Mycobacteriaceae</taxon>
        <taxon>Mycolicibacterium</taxon>
    </lineage>
</organism>
<evidence type="ECO:0000313" key="1">
    <source>
        <dbReference type="EMBL" id="ORA71035.1"/>
    </source>
</evidence>
<dbReference type="GO" id="GO:0016746">
    <property type="term" value="F:acyltransferase activity"/>
    <property type="evidence" value="ECO:0007669"/>
    <property type="project" value="UniProtKB-KW"/>
</dbReference>
<dbReference type="InterPro" id="IPR001242">
    <property type="entry name" value="Condensation_dom"/>
</dbReference>
<keyword evidence="2" id="KW-1185">Reference proteome</keyword>
<accession>A0A1X0DF80</accession>
<dbReference type="Pfam" id="PF00668">
    <property type="entry name" value="Condensation"/>
    <property type="match status" value="1"/>
</dbReference>
<dbReference type="InterPro" id="IPR023213">
    <property type="entry name" value="CAT-like_dom_sf"/>
</dbReference>
<sequence length="490" mass="53901">MVAITAIGDWNGEPGELTSWHPSPASRARLASAPVSPIPVSYQQEQHLRAFRSHTARGTEMARLNIPAWDMPGRCDVRAMSHVINAYLRRHDTYHSWFEFGADDSVVRRTARSPRDITLVPVAHGELTAARWREHVLSTPGPLQWDCFGFGVIQRKDHFTFYLAIDHVHTDAMFMGLVLTEIHLMYTALVGGRPPIPLTPAGSYHDYCLRQRAYTESLSLQSPEVVEWIRFAQGNDDVLPHFPLPLGSTDHAWGGDLITVDLLDADQGARFESACVRAGSRFFAGVLACAALAETELTGRRKYFAITPTTTRRSAEEFMTTGWFTGLVPVTVEVTPDSFADTARSAQHSFDANVALADVPVERVLELAAPLGITAPAPGVTMVSFLDAGLPPLSPEIIDAWEGMNGKLFFDNRSAYQVGVWVNRTARRTTVTVAFPDNPVARASVTRYLEVLVREYRDTASGEGYGNGPSRAVRVRAHRPGIRAEAPVGG</sequence>